<keyword evidence="3" id="KW-0472">Membrane</keyword>
<evidence type="ECO:0000313" key="7">
    <source>
        <dbReference type="Proteomes" id="UP000642094"/>
    </source>
</evidence>
<dbReference type="Gene3D" id="3.30.450.20">
    <property type="entry name" value="PAS domain"/>
    <property type="match status" value="1"/>
</dbReference>
<sequence length="788" mass="90931">MTLFKPAIALMNRLKYPQKFFLISLLFVLPLALVMNFLISELDSRIEFTQKESYGNAYLKSINQLWKYVPQRQLLLQRQFYKNSQKSQTSSLSPEIDSLQQKIEQEFEKLTIVDRQLGKEMQATQKLEDVKQKWQILLASKEFLGFRTHDAVLDEINLFRRHVVDVSNLILDPDLDTYYLMDAIAFKLPAMQELLYKVMQSEAEIVFKQEIPNEKKAGMISLISLLSGYNEDLSLNMERAFQNNPRNNLRQSLSMPLRNFRVRVSEINSYSSQLVSQGNDFFLNEASYQQEMESTLADSFILWQKLSNHLDELLLERVQGFKDRKQFIVNFVAVVMAIIIYLFIGFYLSVMRTVQQLDIAARQMTSGGEMSLRLDSKDELSMVVRSFNSVAIALKDSETKYREIFENSVDGIFQTTIDGKYISVNRALARIYGYESVEQMLMAIVDVSSQLYVDPNRRRQFQDLMEANDTITGFESQVYRRDRSTIWISENVRALRNEQGQLLYYEGTVEDISQRKLAELQLEQANQQILALNERLKQENMRMSSELEVTRKLQKMILPKDKELAMITGLDISGFMEPAAEVGGDYYDVLQQNGRIKIGIGDVTGHGLESGMLMIMVQTAVRTLLQNEETDPVRFLDTLNRTIYGNVQRMSSDKNLTLSLIDYEKGRITLSGQHEEMIVVRKDGTLERFDTVDLGFPIGLEEEIEEFLSHKHIHLDAGDVVVLYTDGITEAENESRQLYGVDRLCEVVCQHVHESALAIRHAVIEDLRSHIGTQKIYDDITLLILKQK</sequence>
<gene>
    <name evidence="6" type="ORF">H6F41_10835</name>
</gene>
<keyword evidence="7" id="KW-1185">Reference proteome</keyword>
<keyword evidence="1" id="KW-0378">Hydrolase</keyword>
<proteinExistence type="predicted"/>
<dbReference type="PROSITE" id="PS50112">
    <property type="entry name" value="PAS"/>
    <property type="match status" value="1"/>
</dbReference>
<dbReference type="CDD" id="cd00130">
    <property type="entry name" value="PAS"/>
    <property type="match status" value="1"/>
</dbReference>
<dbReference type="RefSeq" id="WP_190403489.1">
    <property type="nucleotide sequence ID" value="NZ_JACJQB010000019.1"/>
</dbReference>
<dbReference type="InterPro" id="IPR013767">
    <property type="entry name" value="PAS_fold"/>
</dbReference>
<dbReference type="InterPro" id="IPR001932">
    <property type="entry name" value="PPM-type_phosphatase-like_dom"/>
</dbReference>
<name>A0ABR7ZXY1_9CYAN</name>
<dbReference type="InterPro" id="IPR035965">
    <property type="entry name" value="PAS-like_dom_sf"/>
</dbReference>
<keyword evidence="2" id="KW-0175">Coiled coil</keyword>
<evidence type="ECO:0000313" key="6">
    <source>
        <dbReference type="EMBL" id="MBD2188639.1"/>
    </source>
</evidence>
<protein>
    <submittedName>
        <fullName evidence="6">SpoIIE family protein phosphatase</fullName>
    </submittedName>
</protein>
<keyword evidence="3" id="KW-1133">Transmembrane helix</keyword>
<feature type="domain" description="PAC" evidence="5">
    <location>
        <begin position="472"/>
        <end position="524"/>
    </location>
</feature>
<dbReference type="Gene3D" id="3.60.40.10">
    <property type="entry name" value="PPM-type phosphatase domain"/>
    <property type="match status" value="1"/>
</dbReference>
<evidence type="ECO:0000256" key="1">
    <source>
        <dbReference type="ARBA" id="ARBA00022801"/>
    </source>
</evidence>
<dbReference type="NCBIfam" id="TIGR00229">
    <property type="entry name" value="sensory_box"/>
    <property type="match status" value="1"/>
</dbReference>
<accession>A0ABR7ZXY1</accession>
<dbReference type="InterPro" id="IPR000700">
    <property type="entry name" value="PAS-assoc_C"/>
</dbReference>
<feature type="domain" description="PAS" evidence="4">
    <location>
        <begin position="397"/>
        <end position="438"/>
    </location>
</feature>
<dbReference type="EMBL" id="JACJQB010000019">
    <property type="protein sequence ID" value="MBD2188639.1"/>
    <property type="molecule type" value="Genomic_DNA"/>
</dbReference>
<dbReference type="InterPro" id="IPR036457">
    <property type="entry name" value="PPM-type-like_dom_sf"/>
</dbReference>
<dbReference type="SUPFAM" id="SSF55785">
    <property type="entry name" value="PYP-like sensor domain (PAS domain)"/>
    <property type="match status" value="1"/>
</dbReference>
<dbReference type="Pfam" id="PF00989">
    <property type="entry name" value="PAS"/>
    <property type="match status" value="1"/>
</dbReference>
<feature type="transmembrane region" description="Helical" evidence="3">
    <location>
        <begin position="20"/>
        <end position="39"/>
    </location>
</feature>
<evidence type="ECO:0000256" key="2">
    <source>
        <dbReference type="SAM" id="Coils"/>
    </source>
</evidence>
<dbReference type="InterPro" id="IPR001610">
    <property type="entry name" value="PAC"/>
</dbReference>
<dbReference type="PANTHER" id="PTHR43156">
    <property type="entry name" value="STAGE II SPORULATION PROTEIN E-RELATED"/>
    <property type="match status" value="1"/>
</dbReference>
<comment type="caution">
    <text evidence="6">The sequence shown here is derived from an EMBL/GenBank/DDBJ whole genome shotgun (WGS) entry which is preliminary data.</text>
</comment>
<dbReference type="SMART" id="SM00331">
    <property type="entry name" value="PP2C_SIG"/>
    <property type="match status" value="1"/>
</dbReference>
<dbReference type="PANTHER" id="PTHR43156:SF2">
    <property type="entry name" value="STAGE II SPORULATION PROTEIN E"/>
    <property type="match status" value="1"/>
</dbReference>
<evidence type="ECO:0000256" key="3">
    <source>
        <dbReference type="SAM" id="Phobius"/>
    </source>
</evidence>
<dbReference type="PROSITE" id="PS50113">
    <property type="entry name" value="PAC"/>
    <property type="match status" value="1"/>
</dbReference>
<dbReference type="InterPro" id="IPR052016">
    <property type="entry name" value="Bact_Sigma-Reg"/>
</dbReference>
<evidence type="ECO:0000259" key="5">
    <source>
        <dbReference type="PROSITE" id="PS50113"/>
    </source>
</evidence>
<organism evidence="6 7">
    <name type="scientific">Pseudanabaena mucicola FACHB-723</name>
    <dbReference type="NCBI Taxonomy" id="2692860"/>
    <lineage>
        <taxon>Bacteria</taxon>
        <taxon>Bacillati</taxon>
        <taxon>Cyanobacteriota</taxon>
        <taxon>Cyanophyceae</taxon>
        <taxon>Pseudanabaenales</taxon>
        <taxon>Pseudanabaenaceae</taxon>
        <taxon>Pseudanabaena</taxon>
    </lineage>
</organism>
<dbReference type="Proteomes" id="UP000642094">
    <property type="component" value="Unassembled WGS sequence"/>
</dbReference>
<dbReference type="InterPro" id="IPR000014">
    <property type="entry name" value="PAS"/>
</dbReference>
<keyword evidence="3" id="KW-0812">Transmembrane</keyword>
<feature type="transmembrane region" description="Helical" evidence="3">
    <location>
        <begin position="327"/>
        <end position="348"/>
    </location>
</feature>
<reference evidence="6 7" key="1">
    <citation type="journal article" date="2020" name="ISME J.">
        <title>Comparative genomics reveals insights into cyanobacterial evolution and habitat adaptation.</title>
        <authorList>
            <person name="Chen M.Y."/>
            <person name="Teng W.K."/>
            <person name="Zhao L."/>
            <person name="Hu C.X."/>
            <person name="Zhou Y.K."/>
            <person name="Han B.P."/>
            <person name="Song L.R."/>
            <person name="Shu W.S."/>
        </authorList>
    </citation>
    <scope>NUCLEOTIDE SEQUENCE [LARGE SCALE GENOMIC DNA]</scope>
    <source>
        <strain evidence="6 7">FACHB-723</strain>
    </source>
</reference>
<dbReference type="SMART" id="SM00086">
    <property type="entry name" value="PAC"/>
    <property type="match status" value="1"/>
</dbReference>
<feature type="coiled-coil region" evidence="2">
    <location>
        <begin position="515"/>
        <end position="553"/>
    </location>
</feature>
<dbReference type="Pfam" id="PF07228">
    <property type="entry name" value="SpoIIE"/>
    <property type="match status" value="1"/>
</dbReference>
<dbReference type="Gene3D" id="6.10.340.10">
    <property type="match status" value="1"/>
</dbReference>
<evidence type="ECO:0000259" key="4">
    <source>
        <dbReference type="PROSITE" id="PS50112"/>
    </source>
</evidence>